<dbReference type="SUPFAM" id="SSF49503">
    <property type="entry name" value="Cupredoxins"/>
    <property type="match status" value="1"/>
</dbReference>
<evidence type="ECO:0000256" key="1">
    <source>
        <dbReference type="ARBA" id="ARBA00023157"/>
    </source>
</evidence>
<feature type="domain" description="Phytocyanin" evidence="5">
    <location>
        <begin position="30"/>
        <end position="129"/>
    </location>
</feature>
<name>A0A9D5DD30_9LILI</name>
<keyword evidence="3" id="KW-1133">Transmembrane helix</keyword>
<dbReference type="FunFam" id="2.60.40.420:FF:000034">
    <property type="entry name" value="Cupredoxin superfamily protein"/>
    <property type="match status" value="1"/>
</dbReference>
<dbReference type="GO" id="GO:0005886">
    <property type="term" value="C:plasma membrane"/>
    <property type="evidence" value="ECO:0007669"/>
    <property type="project" value="TreeGrafter"/>
</dbReference>
<accession>A0A9D5DD30</accession>
<keyword evidence="3" id="KW-0472">Membrane</keyword>
<evidence type="ECO:0000256" key="4">
    <source>
        <dbReference type="SAM" id="SignalP"/>
    </source>
</evidence>
<evidence type="ECO:0000256" key="2">
    <source>
        <dbReference type="ARBA" id="ARBA00023180"/>
    </source>
</evidence>
<dbReference type="AlphaFoldDB" id="A0A9D5DD30"/>
<protein>
    <recommendedName>
        <fullName evidence="5">Phytocyanin domain-containing protein</fullName>
    </recommendedName>
</protein>
<reference evidence="6" key="1">
    <citation type="submission" date="2021-03" db="EMBL/GenBank/DDBJ databases">
        <authorList>
            <person name="Li Z."/>
            <person name="Yang C."/>
        </authorList>
    </citation>
    <scope>NUCLEOTIDE SEQUENCE</scope>
    <source>
        <strain evidence="6">Dzin_1.0</strain>
        <tissue evidence="6">Leaf</tissue>
    </source>
</reference>
<dbReference type="Proteomes" id="UP001085076">
    <property type="component" value="Miscellaneous, Linkage group lg01"/>
</dbReference>
<proteinExistence type="predicted"/>
<dbReference type="OrthoDB" id="1896188at2759"/>
<feature type="transmembrane region" description="Helical" evidence="3">
    <location>
        <begin position="156"/>
        <end position="174"/>
    </location>
</feature>
<evidence type="ECO:0000313" key="6">
    <source>
        <dbReference type="EMBL" id="KAJ0989743.1"/>
    </source>
</evidence>
<keyword evidence="7" id="KW-1185">Reference proteome</keyword>
<evidence type="ECO:0000259" key="5">
    <source>
        <dbReference type="PROSITE" id="PS51485"/>
    </source>
</evidence>
<comment type="caution">
    <text evidence="6">The sequence shown here is derived from an EMBL/GenBank/DDBJ whole genome shotgun (WGS) entry which is preliminary data.</text>
</comment>
<dbReference type="Gene3D" id="2.60.40.420">
    <property type="entry name" value="Cupredoxins - blue copper proteins"/>
    <property type="match status" value="1"/>
</dbReference>
<sequence>MACFVSLSHFVLVFVVVVVVMRCEGSGAVKDHVVGGDQGWDAASNIAAWSMDKIFRVGDNIWFTYSAAQGVVEVKSKEEFEFCDISNPIRMLTGGLEAVVLEGEGSRYFIGGRPEDCRNGLKLHVQVMPQADEIGQLANVVQVVADGPEPSSSSHLGVFMSALLLIGLVVICFIEF</sequence>
<evidence type="ECO:0000256" key="3">
    <source>
        <dbReference type="SAM" id="Phobius"/>
    </source>
</evidence>
<dbReference type="GO" id="GO:0009055">
    <property type="term" value="F:electron transfer activity"/>
    <property type="evidence" value="ECO:0007669"/>
    <property type="project" value="InterPro"/>
</dbReference>
<evidence type="ECO:0000313" key="7">
    <source>
        <dbReference type="Proteomes" id="UP001085076"/>
    </source>
</evidence>
<dbReference type="InterPro" id="IPR003245">
    <property type="entry name" value="Phytocyanin_dom"/>
</dbReference>
<feature type="signal peptide" evidence="4">
    <location>
        <begin position="1"/>
        <end position="25"/>
    </location>
</feature>
<dbReference type="InterPro" id="IPR039391">
    <property type="entry name" value="Phytocyanin-like"/>
</dbReference>
<dbReference type="PROSITE" id="PS51485">
    <property type="entry name" value="PHYTOCYANIN"/>
    <property type="match status" value="1"/>
</dbReference>
<keyword evidence="1" id="KW-1015">Disulfide bond</keyword>
<dbReference type="Pfam" id="PF02298">
    <property type="entry name" value="Cu_bind_like"/>
    <property type="match status" value="1"/>
</dbReference>
<keyword evidence="4" id="KW-0732">Signal</keyword>
<dbReference type="PANTHER" id="PTHR33021">
    <property type="entry name" value="BLUE COPPER PROTEIN"/>
    <property type="match status" value="1"/>
</dbReference>
<dbReference type="CDD" id="cd04216">
    <property type="entry name" value="Phytocyanin"/>
    <property type="match status" value="1"/>
</dbReference>
<gene>
    <name evidence="6" type="ORF">J5N97_008099</name>
</gene>
<feature type="chain" id="PRO_5038537010" description="Phytocyanin domain-containing protein" evidence="4">
    <location>
        <begin position="26"/>
        <end position="176"/>
    </location>
</feature>
<dbReference type="PANTHER" id="PTHR33021:SF31">
    <property type="entry name" value="OS02G0720100 PROTEIN"/>
    <property type="match status" value="1"/>
</dbReference>
<dbReference type="InterPro" id="IPR008972">
    <property type="entry name" value="Cupredoxin"/>
</dbReference>
<keyword evidence="2" id="KW-0325">Glycoprotein</keyword>
<dbReference type="EMBL" id="JAGGNH010000001">
    <property type="protein sequence ID" value="KAJ0989743.1"/>
    <property type="molecule type" value="Genomic_DNA"/>
</dbReference>
<keyword evidence="3" id="KW-0812">Transmembrane</keyword>
<organism evidence="6 7">
    <name type="scientific">Dioscorea zingiberensis</name>
    <dbReference type="NCBI Taxonomy" id="325984"/>
    <lineage>
        <taxon>Eukaryota</taxon>
        <taxon>Viridiplantae</taxon>
        <taxon>Streptophyta</taxon>
        <taxon>Embryophyta</taxon>
        <taxon>Tracheophyta</taxon>
        <taxon>Spermatophyta</taxon>
        <taxon>Magnoliopsida</taxon>
        <taxon>Liliopsida</taxon>
        <taxon>Dioscoreales</taxon>
        <taxon>Dioscoreaceae</taxon>
        <taxon>Dioscorea</taxon>
    </lineage>
</organism>
<reference evidence="6" key="2">
    <citation type="journal article" date="2022" name="Hortic Res">
        <title>The genome of Dioscorea zingiberensis sheds light on the biosynthesis, origin and evolution of the medicinally important diosgenin saponins.</title>
        <authorList>
            <person name="Li Y."/>
            <person name="Tan C."/>
            <person name="Li Z."/>
            <person name="Guo J."/>
            <person name="Li S."/>
            <person name="Chen X."/>
            <person name="Wang C."/>
            <person name="Dai X."/>
            <person name="Yang H."/>
            <person name="Song W."/>
            <person name="Hou L."/>
            <person name="Xu J."/>
            <person name="Tong Z."/>
            <person name="Xu A."/>
            <person name="Yuan X."/>
            <person name="Wang W."/>
            <person name="Yang Q."/>
            <person name="Chen L."/>
            <person name="Sun Z."/>
            <person name="Wang K."/>
            <person name="Pan B."/>
            <person name="Chen J."/>
            <person name="Bao Y."/>
            <person name="Liu F."/>
            <person name="Qi X."/>
            <person name="Gang D.R."/>
            <person name="Wen J."/>
            <person name="Li J."/>
        </authorList>
    </citation>
    <scope>NUCLEOTIDE SEQUENCE</scope>
    <source>
        <strain evidence="6">Dzin_1.0</strain>
    </source>
</reference>